<proteinExistence type="predicted"/>
<dbReference type="InterPro" id="IPR056511">
    <property type="entry name" value="IDM1_C"/>
</dbReference>
<dbReference type="Pfam" id="PF23209">
    <property type="entry name" value="IDM1_C"/>
    <property type="match status" value="1"/>
</dbReference>
<dbReference type="SUPFAM" id="SSF57903">
    <property type="entry name" value="FYVE/PHD zinc finger"/>
    <property type="match status" value="1"/>
</dbReference>
<evidence type="ECO:0000256" key="7">
    <source>
        <dbReference type="SAM" id="MobiDB-lite"/>
    </source>
</evidence>
<dbReference type="InterPro" id="IPR013083">
    <property type="entry name" value="Znf_RING/FYVE/PHD"/>
</dbReference>
<dbReference type="Proteomes" id="UP000507222">
    <property type="component" value="Unassembled WGS sequence"/>
</dbReference>
<evidence type="ECO:0000256" key="2">
    <source>
        <dbReference type="ARBA" id="ARBA00022723"/>
    </source>
</evidence>
<dbReference type="Gene3D" id="3.30.40.10">
    <property type="entry name" value="Zinc/RING finger domain, C3HC4 (zinc finger)"/>
    <property type="match status" value="1"/>
</dbReference>
<dbReference type="InterPro" id="IPR017956">
    <property type="entry name" value="AT_hook_DNA-bd_motif"/>
</dbReference>
<feature type="region of interest" description="Disordered" evidence="7">
    <location>
        <begin position="1"/>
        <end position="104"/>
    </location>
</feature>
<feature type="region of interest" description="Disordered" evidence="7">
    <location>
        <begin position="1540"/>
        <end position="1620"/>
    </location>
</feature>
<feature type="compositionally biased region" description="Polar residues" evidence="7">
    <location>
        <begin position="1448"/>
        <end position="1460"/>
    </location>
</feature>
<dbReference type="Pfam" id="PF22970">
    <property type="entry name" value="DUF7028"/>
    <property type="match status" value="1"/>
</dbReference>
<dbReference type="SUPFAM" id="SSF55729">
    <property type="entry name" value="Acyl-CoA N-acyltransferases (Nat)"/>
    <property type="match status" value="1"/>
</dbReference>
<feature type="region of interest" description="Disordered" evidence="7">
    <location>
        <begin position="597"/>
        <end position="646"/>
    </location>
</feature>
<feature type="compositionally biased region" description="Basic and acidic residues" evidence="7">
    <location>
        <begin position="51"/>
        <end position="63"/>
    </location>
</feature>
<evidence type="ECO:0000313" key="9">
    <source>
        <dbReference type="EMBL" id="CAB4291681.1"/>
    </source>
</evidence>
<feature type="compositionally biased region" description="Basic and acidic residues" evidence="7">
    <location>
        <begin position="361"/>
        <end position="370"/>
    </location>
</feature>
<feature type="domain" description="PHD-type" evidence="8">
    <location>
        <begin position="815"/>
        <end position="860"/>
    </location>
</feature>
<dbReference type="SMART" id="SM00384">
    <property type="entry name" value="AT_hook"/>
    <property type="match status" value="2"/>
</dbReference>
<feature type="compositionally biased region" description="Basic residues" evidence="7">
    <location>
        <begin position="376"/>
        <end position="388"/>
    </location>
</feature>
<feature type="compositionally biased region" description="Basic residues" evidence="7">
    <location>
        <begin position="348"/>
        <end position="359"/>
    </location>
</feature>
<feature type="region of interest" description="Disordered" evidence="7">
    <location>
        <begin position="1448"/>
        <end position="1484"/>
    </location>
</feature>
<keyword evidence="3 6" id="KW-0863">Zinc-finger</keyword>
<feature type="compositionally biased region" description="Basic and acidic residues" evidence="7">
    <location>
        <begin position="608"/>
        <end position="619"/>
    </location>
</feature>
<dbReference type="PANTHER" id="PTHR46309:SF1">
    <property type="entry name" value="PHD FINGER PROTEIN 12"/>
    <property type="match status" value="1"/>
</dbReference>
<accession>A0A6J5VUI8</accession>
<dbReference type="GO" id="GO:0006357">
    <property type="term" value="P:regulation of transcription by RNA polymerase II"/>
    <property type="evidence" value="ECO:0007669"/>
    <property type="project" value="TreeGrafter"/>
</dbReference>
<reference evidence="9 10" key="1">
    <citation type="submission" date="2020-05" db="EMBL/GenBank/DDBJ databases">
        <authorList>
            <person name="Campoy J."/>
            <person name="Schneeberger K."/>
            <person name="Spophaly S."/>
        </authorList>
    </citation>
    <scope>NUCLEOTIDE SEQUENCE [LARGE SCALE GENOMIC DNA]</scope>
    <source>
        <strain evidence="9">PruArmRojPasFocal</strain>
    </source>
</reference>
<feature type="compositionally biased region" description="Basic residues" evidence="7">
    <location>
        <begin position="597"/>
        <end position="607"/>
    </location>
</feature>
<keyword evidence="4" id="KW-0862">Zinc</keyword>
<feature type="compositionally biased region" description="Basic and acidic residues" evidence="7">
    <location>
        <begin position="1"/>
        <end position="27"/>
    </location>
</feature>
<evidence type="ECO:0000313" key="10">
    <source>
        <dbReference type="Proteomes" id="UP000507222"/>
    </source>
</evidence>
<dbReference type="PANTHER" id="PTHR46309">
    <property type="entry name" value="PHD FINGER PROTEIN 12"/>
    <property type="match status" value="1"/>
</dbReference>
<feature type="region of interest" description="Disordered" evidence="7">
    <location>
        <begin position="345"/>
        <end position="400"/>
    </location>
</feature>
<name>A0A6J5VUI8_PRUAR</name>
<dbReference type="InterPro" id="IPR019787">
    <property type="entry name" value="Znf_PHD-finger"/>
</dbReference>
<dbReference type="FunFam" id="3.30.40.10:FF:000465">
    <property type="entry name" value="Increased DNA methylation 1"/>
    <property type="match status" value="1"/>
</dbReference>
<feature type="compositionally biased region" description="Polar residues" evidence="7">
    <location>
        <begin position="1582"/>
        <end position="1594"/>
    </location>
</feature>
<feature type="compositionally biased region" description="Basic and acidic residues" evidence="7">
    <location>
        <begin position="477"/>
        <end position="496"/>
    </location>
</feature>
<feature type="compositionally biased region" description="Basic and acidic residues" evidence="7">
    <location>
        <begin position="76"/>
        <end position="104"/>
    </location>
</feature>
<evidence type="ECO:0000256" key="6">
    <source>
        <dbReference type="PROSITE-ProRule" id="PRU00146"/>
    </source>
</evidence>
<dbReference type="SMART" id="SM00249">
    <property type="entry name" value="PHD"/>
    <property type="match status" value="2"/>
</dbReference>
<evidence type="ECO:0000256" key="1">
    <source>
        <dbReference type="ARBA" id="ARBA00004123"/>
    </source>
</evidence>
<keyword evidence="5" id="KW-0539">Nucleus</keyword>
<dbReference type="GO" id="GO:0003714">
    <property type="term" value="F:transcription corepressor activity"/>
    <property type="evidence" value="ECO:0007669"/>
    <property type="project" value="InterPro"/>
</dbReference>
<comment type="subcellular location">
    <subcellularLocation>
        <location evidence="1">Nucleus</location>
    </subcellularLocation>
</comment>
<evidence type="ECO:0000256" key="3">
    <source>
        <dbReference type="ARBA" id="ARBA00022771"/>
    </source>
</evidence>
<dbReference type="PROSITE" id="PS50016">
    <property type="entry name" value="ZF_PHD_2"/>
    <property type="match status" value="1"/>
</dbReference>
<dbReference type="Pfam" id="PF16135">
    <property type="entry name" value="TDBD"/>
    <property type="match status" value="1"/>
</dbReference>
<feature type="compositionally biased region" description="Acidic residues" evidence="7">
    <location>
        <begin position="64"/>
        <end position="75"/>
    </location>
</feature>
<feature type="compositionally biased region" description="Basic and acidic residues" evidence="7">
    <location>
        <begin position="460"/>
        <end position="470"/>
    </location>
</feature>
<dbReference type="GO" id="GO:0003677">
    <property type="term" value="F:DNA binding"/>
    <property type="evidence" value="ECO:0007669"/>
    <property type="project" value="InterPro"/>
</dbReference>
<dbReference type="InterPro" id="IPR054292">
    <property type="entry name" value="DUF7028"/>
</dbReference>
<gene>
    <name evidence="9" type="ORF">CURHAP_LOCUS52052</name>
</gene>
<dbReference type="InterPro" id="IPR016181">
    <property type="entry name" value="Acyl_CoA_acyltransferase"/>
</dbReference>
<dbReference type="InterPro" id="IPR011011">
    <property type="entry name" value="Znf_FYVE_PHD"/>
</dbReference>
<dbReference type="GO" id="GO:0005634">
    <property type="term" value="C:nucleus"/>
    <property type="evidence" value="ECO:0007669"/>
    <property type="project" value="UniProtKB-SubCell"/>
</dbReference>
<dbReference type="InterPro" id="IPR042163">
    <property type="entry name" value="PHF12"/>
</dbReference>
<evidence type="ECO:0000259" key="8">
    <source>
        <dbReference type="PROSITE" id="PS50016"/>
    </source>
</evidence>
<dbReference type="CDD" id="cd15539">
    <property type="entry name" value="PHD1_AIRE"/>
    <property type="match status" value="1"/>
</dbReference>
<feature type="region of interest" description="Disordered" evidence="7">
    <location>
        <begin position="456"/>
        <end position="509"/>
    </location>
</feature>
<organism evidence="9 10">
    <name type="scientific">Prunus armeniaca</name>
    <name type="common">Apricot</name>
    <name type="synonym">Armeniaca vulgaris</name>
    <dbReference type="NCBI Taxonomy" id="36596"/>
    <lineage>
        <taxon>Eukaryota</taxon>
        <taxon>Viridiplantae</taxon>
        <taxon>Streptophyta</taxon>
        <taxon>Embryophyta</taxon>
        <taxon>Tracheophyta</taxon>
        <taxon>Spermatophyta</taxon>
        <taxon>Magnoliopsida</taxon>
        <taxon>eudicotyledons</taxon>
        <taxon>Gunneridae</taxon>
        <taxon>Pentapetalae</taxon>
        <taxon>rosids</taxon>
        <taxon>fabids</taxon>
        <taxon>Rosales</taxon>
        <taxon>Rosaceae</taxon>
        <taxon>Amygdaloideae</taxon>
        <taxon>Amygdaleae</taxon>
        <taxon>Prunus</taxon>
    </lineage>
</organism>
<dbReference type="GO" id="GO:0008270">
    <property type="term" value="F:zinc ion binding"/>
    <property type="evidence" value="ECO:0007669"/>
    <property type="project" value="UniProtKB-KW"/>
</dbReference>
<sequence length="1620" mass="177950">MKEGLRSGKLKVDKDKLGVEKRGDELKQGGSDSGGENSPHLVSSCPEEPEREILGDKAKKSDELGSEECGEDGDTGESKNVEAAEIGKKQIDDDGLEKKKVKEKEVNGEVQIVRRVLRSQSAVNGGYDKAVSGGALVTKSRESGGSHNQCTDLKNEGVHQLGSEECGEDGDAGGIKNVGADEIGKKQIDDDGLEKKKVKEKEVDGKVQIVRRVLRSQSVVNEGCYKAVSDGALVTKNRESGGSHNQSAEVKNEGVLQLGESENVGVGEIRKKRRRVDDGQDIDDDGIERKKMKEERIAGRALRSRFVEYRGCDKAESVGKSRASYVSREKCTEVKNEEGGQLVGGFTKKLKGKRGRPPKVPKVEKEESDRSAGGLKKQKKLKRKRGRPRKAEKEESGLVVGRLRKKLKSEQGRPLKVQEFNVALKGKLDKGKKMKAKITTNGSNLERRILGKVLDVKTFSPDKKDKKEKDLENEDGEGNKECEQKRKGNKEQKNEQNDQDGELARSRQKQLVRDKMVELILRAGWTIDYRPRNGKEYKDAVYVSPAGRTHWSVTKAYKALKKHCENGDGNSEGCKAGFKFTPIPPEEVNKLQRIVVKKRAGKKKAKQKGKDGREGGINEKKKKGKGGSRGDGLIEEKKKKKMGKSLKGKRLLIEQDDSVSRACKGRSSLVKDHEQHKSKNRKRCALLVRNSENADSENDGYIPYDGKRTVLAWMIDLGTLSLNSKVKYMNMRKTQVLLEGRITRDGVHCGCCRETISLSKFITHAKSDYSEPFKHLYLDSGSSLLQCLLDSWNKQDEYDRREFHFVDVNREDPNDDTCGICGDGGDLICCDGCPSTFHQSCLEIKKFPSGEWHCVYCSCKFCGMFCGNTCQRDGDENVAASALITCHLCEEKYHRSCIQAKDAVNDDSRGRSFCGRNCQELFESLQKLLGVRREIEGGFSLTLIRRSDIGSDVSICDTPQQDSCDSKLIECNSKLAVAFLIMDECFLPMVDHRSGVNLIHNILYNRGSNFSRLNYGGFVTAILERGDEIISAASIRIHGNYLAEMPFIGTRYMYRRQGMCRRLLTAIESALCSLNVEKLVIPAISELRGTWTSVFGFKPLEESGKQKMKNMKILVFPGVDILQKPLLKQLSEASMIPLEGLGSTELEHQQTGQEVLCYTNEKLLAGSGSEETAPCGNEFQSSASVPDVRAVEVDTQQNHNITPEMESKSCTLHHVDSEARDAGIKILSASGEVTENIDCELRIEDVTFKNLSSRDEGSICRSTESNATELQASQDARDLKHHGSQHLQVAGSTFCSNGKMFETCEAEYNHPATEHTPTVTVEETRKVSCDACHLTSILAHQKADEFEGHCTLNSHHSCGATLQSNGITKSPDVIDVDLTPNGSPTDAKSLKQSEFDSRVDNTSAVANFQSNGITKPLDVMDVDLTPNGSPTDTKSLKQSEFDSRVDNTSAGANIHSNGITKSPDVTDVDLIPNRSPTDTKSLKQSEFDSRVDNVIAGANLQSNGITEYPDVTDVDLTPNGSLTDTKSLKQSAFDSQVDNTSAGANLQSNGITKPPDVTDVDLTPNGSPSIKPSEFDSRVDNTSDAQCDPSNTSVVALHCGSSGGNSAGTSEVIIVSNPAS</sequence>
<protein>
    <recommendedName>
        <fullName evidence="8">PHD-type domain-containing protein</fullName>
    </recommendedName>
</protein>
<feature type="region of interest" description="Disordered" evidence="7">
    <location>
        <begin position="236"/>
        <end position="256"/>
    </location>
</feature>
<evidence type="ECO:0000256" key="4">
    <source>
        <dbReference type="ARBA" id="ARBA00022833"/>
    </source>
</evidence>
<keyword evidence="2" id="KW-0479">Metal-binding</keyword>
<feature type="compositionally biased region" description="Polar residues" evidence="7">
    <location>
        <begin position="1540"/>
        <end position="1551"/>
    </location>
</feature>
<evidence type="ECO:0000256" key="5">
    <source>
        <dbReference type="ARBA" id="ARBA00023242"/>
    </source>
</evidence>
<dbReference type="InterPro" id="IPR032308">
    <property type="entry name" value="TDBD"/>
</dbReference>
<dbReference type="InterPro" id="IPR001965">
    <property type="entry name" value="Znf_PHD"/>
</dbReference>
<dbReference type="EMBL" id="CAEKDK010000008">
    <property type="protein sequence ID" value="CAB4291681.1"/>
    <property type="molecule type" value="Genomic_DNA"/>
</dbReference>
<dbReference type="Pfam" id="PF00628">
    <property type="entry name" value="PHD"/>
    <property type="match status" value="1"/>
</dbReference>